<name>A0A2V2UP46_TRYCR</name>
<evidence type="ECO:0000256" key="2">
    <source>
        <dbReference type="SAM" id="MobiDB-lite"/>
    </source>
</evidence>
<feature type="compositionally biased region" description="Polar residues" evidence="2">
    <location>
        <begin position="611"/>
        <end position="622"/>
    </location>
</feature>
<accession>A0A2V2UP46</accession>
<organism evidence="3 4">
    <name type="scientific">Trypanosoma cruzi</name>
    <dbReference type="NCBI Taxonomy" id="5693"/>
    <lineage>
        <taxon>Eukaryota</taxon>
        <taxon>Discoba</taxon>
        <taxon>Euglenozoa</taxon>
        <taxon>Kinetoplastea</taxon>
        <taxon>Metakinetoplastina</taxon>
        <taxon>Trypanosomatida</taxon>
        <taxon>Trypanosomatidae</taxon>
        <taxon>Trypanosoma</taxon>
        <taxon>Schizotrypanum</taxon>
    </lineage>
</organism>
<dbReference type="VEuPathDB" id="TriTrypDB:TCDM_06866"/>
<feature type="compositionally biased region" description="Basic and acidic residues" evidence="2">
    <location>
        <begin position="47"/>
        <end position="58"/>
    </location>
</feature>
<dbReference type="VEuPathDB" id="TriTrypDB:TcCLB.511807.50"/>
<sequence>MHALFDSDDEVQGTVPTNPERRERGGGWQPPPSPWGTDPLGAKKNPRGRDGVANEGERVQTGASQPRQKQAHASLPTTSVFSVETHPVTAPFYNPTSVVDAVPQPPQQAETVTQQLPLQPPCLPPTSQVIVDAGGRMPEMPEMPEINFSLSPLRVRSPGNPPEVKCMPCPKCGSKKDHLKTSDDTVVWDAFLELRRKTEESVSRMSSFYDQVVKLQLTHEQEAASYRDASETMINQQRKALDALSFEYKDLQSTNENVKGLLAKKSQQLIEFENANYSLSMRLREAEQRVAHVNDRATVAEAGRMMAEIRIKELEASLEHATEMVRDLRRRLSESNREQECALQERYTVFEENRRDIIHYYDEREKDILRGFKDAVTNIQQVMIKKMKEREQQLSKFWQGVMEFEHQQQNEVLKQMKLLKEKEEKDNQANVLRIEQDKERWFDQYRNEMNLLEQRHNEREQHLLMDIARRERELGEREQRMRLQHAQEEQEAKVALASKEVELKTYYQKLTEDMRVSFDREREKLTTSFCEQIQELSHLHMNNERELERMHRDKEREMAQRYRIAGYEVDDRKGEVNLRGASLQAQSALFSKFDAIEARQRERAEKARAAFQTSAPTNASHLTSEKDKE</sequence>
<dbReference type="VEuPathDB" id="TriTrypDB:TcBrA4_0092280"/>
<evidence type="ECO:0000313" key="4">
    <source>
        <dbReference type="Proteomes" id="UP000246078"/>
    </source>
</evidence>
<dbReference type="VEuPathDB" id="TriTrypDB:TcG_08829"/>
<dbReference type="AlphaFoldDB" id="A0A2V2UP46"/>
<dbReference type="Proteomes" id="UP000246078">
    <property type="component" value="Unassembled WGS sequence"/>
</dbReference>
<dbReference type="VEuPathDB" id="TriTrypDB:TcCLB.510165.40"/>
<keyword evidence="1" id="KW-0175">Coiled coil</keyword>
<protein>
    <submittedName>
        <fullName evidence="3">Uncharacterized protein</fullName>
    </submittedName>
</protein>
<comment type="caution">
    <text evidence="3">The sequence shown here is derived from an EMBL/GenBank/DDBJ whole genome shotgun (WGS) entry which is preliminary data.</text>
</comment>
<evidence type="ECO:0000313" key="3">
    <source>
        <dbReference type="EMBL" id="PWU85995.1"/>
    </source>
</evidence>
<dbReference type="VEuPathDB" id="TriTrypDB:C3747_577g8"/>
<feature type="coiled-coil region" evidence="1">
    <location>
        <begin position="406"/>
        <end position="462"/>
    </location>
</feature>
<dbReference type="VEuPathDB" id="TriTrypDB:C4B63_142g12"/>
<proteinExistence type="predicted"/>
<dbReference type="VEuPathDB" id="TriTrypDB:BCY84_17505"/>
<feature type="region of interest" description="Disordered" evidence="2">
    <location>
        <begin position="1"/>
        <end position="75"/>
    </location>
</feature>
<reference evidence="3 4" key="1">
    <citation type="journal article" date="2018" name="Microb. Genom.">
        <title>Expanding an expanded genome: long-read sequencing of Trypanosoma cruzi.</title>
        <authorList>
            <person name="Berna L."/>
            <person name="Rodriguez M."/>
            <person name="Chiribao M.L."/>
            <person name="Parodi-Talice A."/>
            <person name="Pita S."/>
            <person name="Rijo G."/>
            <person name="Alvarez-Valin F."/>
            <person name="Robello C."/>
        </authorList>
    </citation>
    <scope>NUCLEOTIDE SEQUENCE [LARGE SCALE GENOMIC DNA]</scope>
    <source>
        <strain evidence="3 4">TCC</strain>
    </source>
</reference>
<gene>
    <name evidence="3" type="ORF">C3747_577g8</name>
</gene>
<dbReference type="VEuPathDB" id="TriTrypDB:TCSYLVIO_001141"/>
<dbReference type="VEuPathDB" id="TriTrypDB:ECC02_011996"/>
<feature type="compositionally biased region" description="Acidic residues" evidence="2">
    <location>
        <begin position="1"/>
        <end position="11"/>
    </location>
</feature>
<evidence type="ECO:0000256" key="1">
    <source>
        <dbReference type="SAM" id="Coils"/>
    </source>
</evidence>
<dbReference type="EMBL" id="PRFC01000577">
    <property type="protein sequence ID" value="PWU85995.1"/>
    <property type="molecule type" value="Genomic_DNA"/>
</dbReference>
<dbReference type="VEuPathDB" id="TriTrypDB:TcCL_Unassigned00933"/>
<feature type="coiled-coil region" evidence="1">
    <location>
        <begin position="304"/>
        <end position="345"/>
    </location>
</feature>
<dbReference type="VEuPathDB" id="TriTrypDB:Tc_MARK_10301"/>
<feature type="region of interest" description="Disordered" evidence="2">
    <location>
        <begin position="602"/>
        <end position="629"/>
    </location>
</feature>